<keyword evidence="5" id="KW-1185">Reference proteome</keyword>
<reference evidence="4 5" key="1">
    <citation type="journal article" date="2012" name="Genome Biol.">
        <title>The genome of the polar eukaryotic microalga coccomyxa subellipsoidea reveals traits of cold adaptation.</title>
        <authorList>
            <person name="Blanc G."/>
            <person name="Agarkova I."/>
            <person name="Grimwood J."/>
            <person name="Kuo A."/>
            <person name="Brueggeman A."/>
            <person name="Dunigan D."/>
            <person name="Gurnon J."/>
            <person name="Ladunga I."/>
            <person name="Lindquist E."/>
            <person name="Lucas S."/>
            <person name="Pangilinan J."/>
            <person name="Proschold T."/>
            <person name="Salamov A."/>
            <person name="Schmutz J."/>
            <person name="Weeks D."/>
            <person name="Yamada T."/>
            <person name="Claverie J.M."/>
            <person name="Grigoriev I."/>
            <person name="Van Etten J."/>
            <person name="Lomsadze A."/>
            <person name="Borodovsky M."/>
        </authorList>
    </citation>
    <scope>NUCLEOTIDE SEQUENCE [LARGE SCALE GENOMIC DNA]</scope>
    <source>
        <strain evidence="4 5">C-169</strain>
    </source>
</reference>
<dbReference type="PANTHER" id="PTHR12532">
    <property type="entry name" value="TRANSLATIONAL ACTIVATOR OF CYTOCHROME C OXIDASE 1"/>
    <property type="match status" value="1"/>
</dbReference>
<comment type="similarity">
    <text evidence="1">Belongs to the TACO1 family.</text>
</comment>
<dbReference type="Pfam" id="PF01709">
    <property type="entry name" value="Transcrip_reg"/>
    <property type="match status" value="1"/>
</dbReference>
<dbReference type="InterPro" id="IPR049083">
    <property type="entry name" value="TACO1_YebC_N"/>
</dbReference>
<dbReference type="NCBIfam" id="NF009044">
    <property type="entry name" value="PRK12378.1"/>
    <property type="match status" value="1"/>
</dbReference>
<proteinExistence type="inferred from homology"/>
<evidence type="ECO:0000313" key="4">
    <source>
        <dbReference type="EMBL" id="EIE19834.1"/>
    </source>
</evidence>
<dbReference type="InterPro" id="IPR017856">
    <property type="entry name" value="Integrase-like_N"/>
</dbReference>
<accession>I0YN65</accession>
<dbReference type="Gene3D" id="1.10.10.200">
    <property type="match status" value="1"/>
</dbReference>
<dbReference type="HAMAP" id="MF_00693">
    <property type="entry name" value="Transcrip_reg_TACO1"/>
    <property type="match status" value="1"/>
</dbReference>
<dbReference type="GeneID" id="17037807"/>
<dbReference type="KEGG" id="csl:COCSUDRAFT_37977"/>
<organism evidence="4 5">
    <name type="scientific">Coccomyxa subellipsoidea (strain C-169)</name>
    <name type="common">Green microalga</name>
    <dbReference type="NCBI Taxonomy" id="574566"/>
    <lineage>
        <taxon>Eukaryota</taxon>
        <taxon>Viridiplantae</taxon>
        <taxon>Chlorophyta</taxon>
        <taxon>core chlorophytes</taxon>
        <taxon>Trebouxiophyceae</taxon>
        <taxon>Trebouxiophyceae incertae sedis</taxon>
        <taxon>Coccomyxaceae</taxon>
        <taxon>Coccomyxa</taxon>
        <taxon>Coccomyxa subellipsoidea</taxon>
    </lineage>
</organism>
<evidence type="ECO:0000259" key="3">
    <source>
        <dbReference type="Pfam" id="PF20772"/>
    </source>
</evidence>
<dbReference type="RefSeq" id="XP_005644378.1">
    <property type="nucleotide sequence ID" value="XM_005644321.1"/>
</dbReference>
<feature type="domain" description="TACO1/YebC-like N-terminal" evidence="3">
    <location>
        <begin position="4"/>
        <end position="73"/>
    </location>
</feature>
<dbReference type="SUPFAM" id="SSF75625">
    <property type="entry name" value="YebC-like"/>
    <property type="match status" value="1"/>
</dbReference>
<dbReference type="GO" id="GO:0009507">
    <property type="term" value="C:chloroplast"/>
    <property type="evidence" value="ECO:0007669"/>
    <property type="project" value="TreeGrafter"/>
</dbReference>
<dbReference type="EMBL" id="AGSI01000017">
    <property type="protein sequence ID" value="EIE19834.1"/>
    <property type="molecule type" value="Genomic_DNA"/>
</dbReference>
<feature type="domain" description="TACO1/YebC-like second and third" evidence="2">
    <location>
        <begin position="79"/>
        <end position="239"/>
    </location>
</feature>
<dbReference type="Pfam" id="PF20772">
    <property type="entry name" value="TACO1_YebC_N"/>
    <property type="match status" value="1"/>
</dbReference>
<comment type="caution">
    <text evidence="4">The sequence shown here is derived from an EMBL/GenBank/DDBJ whole genome shotgun (WGS) entry which is preliminary data.</text>
</comment>
<sequence>MGRRSAKIAGRKGAQDAKKAKVWGTLAKKIVQAAKAGGADPAGNAKLAEIIKACKAVEVPKDIIDRNLKKATEKNQSDFQEVTYEAYGAGGTGFIAECLTDNVNRSATDVRTAIVKAGGKMADSGSVLFNFQRCGVVLVTGSSEEEVMNAAMEAGADDVVPAEGEEGTVEGYKVLTSQEEFASVRDFILELGLKVDHDSSGLMFAPLTSLEVDDAAFEINEAILDRLLAVDDVDAVHTNCAGLQH</sequence>
<dbReference type="STRING" id="574566.I0YN65"/>
<dbReference type="AlphaFoldDB" id="I0YN65"/>
<evidence type="ECO:0000259" key="2">
    <source>
        <dbReference type="Pfam" id="PF01709"/>
    </source>
</evidence>
<protein>
    <submittedName>
        <fullName evidence="4">DUF28-domain-containing protein</fullName>
    </submittedName>
</protein>
<dbReference type="InterPro" id="IPR026564">
    <property type="entry name" value="Transcrip_reg_TACO1-like_dom3"/>
</dbReference>
<dbReference type="InterPro" id="IPR029072">
    <property type="entry name" value="YebC-like"/>
</dbReference>
<evidence type="ECO:0000313" key="5">
    <source>
        <dbReference type="Proteomes" id="UP000007264"/>
    </source>
</evidence>
<dbReference type="Gene3D" id="3.30.70.980">
    <property type="match status" value="2"/>
</dbReference>
<dbReference type="InterPro" id="IPR002876">
    <property type="entry name" value="Transcrip_reg_TACO1-like"/>
</dbReference>
<gene>
    <name evidence="4" type="ORF">COCSUDRAFT_37977</name>
</gene>
<dbReference type="PANTHER" id="PTHR12532:SF0">
    <property type="entry name" value="TRANSLATIONAL ACTIVATOR OF CYTOCHROME C OXIDASE 1"/>
    <property type="match status" value="1"/>
</dbReference>
<dbReference type="eggNOG" id="KOG2972">
    <property type="taxonomic scope" value="Eukaryota"/>
</dbReference>
<dbReference type="Proteomes" id="UP000007264">
    <property type="component" value="Unassembled WGS sequence"/>
</dbReference>
<name>I0YN65_COCSC</name>
<evidence type="ECO:0000256" key="1">
    <source>
        <dbReference type="ARBA" id="ARBA00008724"/>
    </source>
</evidence>
<dbReference type="InterPro" id="IPR048300">
    <property type="entry name" value="TACO1_YebC-like_2nd/3rd_dom"/>
</dbReference>
<dbReference type="NCBIfam" id="TIGR01033">
    <property type="entry name" value="YebC/PmpR family DNA-binding transcriptional regulator"/>
    <property type="match status" value="1"/>
</dbReference>
<dbReference type="OrthoDB" id="2017544at2759"/>